<keyword evidence="3" id="KW-1185">Reference proteome</keyword>
<dbReference type="InterPro" id="IPR001279">
    <property type="entry name" value="Metallo-B-lactamas"/>
</dbReference>
<dbReference type="SMART" id="SM00849">
    <property type="entry name" value="Lactamase_B"/>
    <property type="match status" value="1"/>
</dbReference>
<name>A0A4D4J3B2_9PSEU</name>
<dbReference type="Proteomes" id="UP000298860">
    <property type="component" value="Unassembled WGS sequence"/>
</dbReference>
<dbReference type="CDD" id="cd07721">
    <property type="entry name" value="yflN-like_MBL-fold"/>
    <property type="match status" value="1"/>
</dbReference>
<evidence type="ECO:0000313" key="2">
    <source>
        <dbReference type="EMBL" id="GDY28483.1"/>
    </source>
</evidence>
<evidence type="ECO:0000259" key="1">
    <source>
        <dbReference type="SMART" id="SM00849"/>
    </source>
</evidence>
<sequence>MEIVELLPQLHLLRFEVGQAYLWQDPDGLTLVDTGPPGSAAAIAGAIRDLGRRTDEVRQVVLTHFHGDHVGSAAEVAGWGEVTIAAHRLDAPFVRGEAAGPPPVLTDFDRPLYERIVRGRDDLVAAPAPVDRELDDGDAPEFGGGARVLAIPGHTPGSIAVHLPGPRVLFTGDTVASTAGRPILGVFNVDRAATMESFRRLAGLDVDVACFGHGDAIVGDAAAALRAAAAALTT</sequence>
<reference evidence="3" key="1">
    <citation type="submission" date="2019-04" db="EMBL/GenBank/DDBJ databases">
        <title>Draft genome sequence of Pseudonocardiaceae bacterium SL3-2-4.</title>
        <authorList>
            <person name="Ningsih F."/>
            <person name="Yokota A."/>
            <person name="Sakai Y."/>
            <person name="Nanatani K."/>
            <person name="Yabe S."/>
            <person name="Oetari A."/>
            <person name="Sjamsuridzal W."/>
        </authorList>
    </citation>
    <scope>NUCLEOTIDE SEQUENCE [LARGE SCALE GENOMIC DNA]</scope>
    <source>
        <strain evidence="3">SL3-2-4</strain>
    </source>
</reference>
<protein>
    <submittedName>
        <fullName evidence="2">MBL fold metallo-hydrolase</fullName>
    </submittedName>
</protein>
<dbReference type="RefSeq" id="WP_137811705.1">
    <property type="nucleotide sequence ID" value="NZ_BJFL01000001.1"/>
</dbReference>
<dbReference type="EMBL" id="BJFL01000001">
    <property type="protein sequence ID" value="GDY28483.1"/>
    <property type="molecule type" value="Genomic_DNA"/>
</dbReference>
<dbReference type="PANTHER" id="PTHR42951">
    <property type="entry name" value="METALLO-BETA-LACTAMASE DOMAIN-CONTAINING"/>
    <property type="match status" value="1"/>
</dbReference>
<dbReference type="Pfam" id="PF00753">
    <property type="entry name" value="Lactamase_B"/>
    <property type="match status" value="1"/>
</dbReference>
<keyword evidence="2" id="KW-0378">Hydrolase</keyword>
<accession>A0A4D4J3B2</accession>
<comment type="caution">
    <text evidence="2">The sequence shown here is derived from an EMBL/GenBank/DDBJ whole genome shotgun (WGS) entry which is preliminary data.</text>
</comment>
<dbReference type="AlphaFoldDB" id="A0A4D4J3B2"/>
<dbReference type="InterPro" id="IPR036866">
    <property type="entry name" value="RibonucZ/Hydroxyglut_hydro"/>
</dbReference>
<dbReference type="InterPro" id="IPR050855">
    <property type="entry name" value="NDM-1-like"/>
</dbReference>
<feature type="domain" description="Metallo-beta-lactamase" evidence="1">
    <location>
        <begin position="17"/>
        <end position="213"/>
    </location>
</feature>
<dbReference type="Gene3D" id="3.60.15.10">
    <property type="entry name" value="Ribonuclease Z/Hydroxyacylglutathione hydrolase-like"/>
    <property type="match status" value="1"/>
</dbReference>
<dbReference type="GO" id="GO:0016787">
    <property type="term" value="F:hydrolase activity"/>
    <property type="evidence" value="ECO:0007669"/>
    <property type="project" value="UniProtKB-KW"/>
</dbReference>
<dbReference type="SUPFAM" id="SSF56281">
    <property type="entry name" value="Metallo-hydrolase/oxidoreductase"/>
    <property type="match status" value="1"/>
</dbReference>
<organism evidence="2 3">
    <name type="scientific">Gandjariella thermophila</name>
    <dbReference type="NCBI Taxonomy" id="1931992"/>
    <lineage>
        <taxon>Bacteria</taxon>
        <taxon>Bacillati</taxon>
        <taxon>Actinomycetota</taxon>
        <taxon>Actinomycetes</taxon>
        <taxon>Pseudonocardiales</taxon>
        <taxon>Pseudonocardiaceae</taxon>
        <taxon>Gandjariella</taxon>
    </lineage>
</organism>
<evidence type="ECO:0000313" key="3">
    <source>
        <dbReference type="Proteomes" id="UP000298860"/>
    </source>
</evidence>
<dbReference type="OrthoDB" id="2971563at2"/>
<proteinExistence type="predicted"/>
<gene>
    <name evidence="2" type="ORF">GTS_01160</name>
</gene>